<dbReference type="Proteomes" id="UP000001554">
    <property type="component" value="Chromosome 10"/>
</dbReference>
<dbReference type="InterPro" id="IPR032751">
    <property type="entry name" value="Fuseless"/>
</dbReference>
<dbReference type="GeneID" id="118424630"/>
<reference evidence="3" key="2">
    <citation type="submission" date="2025-08" db="UniProtKB">
        <authorList>
            <consortium name="RefSeq"/>
        </authorList>
    </citation>
    <scope>IDENTIFICATION</scope>
    <source>
        <strain evidence="3">S238N-H82</strain>
        <tissue evidence="3">Testes</tissue>
    </source>
</reference>
<dbReference type="Pfam" id="PF15993">
    <property type="entry name" value="Fuseless"/>
    <property type="match status" value="1"/>
</dbReference>
<keyword evidence="1" id="KW-0472">Membrane</keyword>
<dbReference type="PANTHER" id="PTHR35270:SF2">
    <property type="entry name" value="FUSELESS, ISOFORM A"/>
    <property type="match status" value="1"/>
</dbReference>
<feature type="transmembrane region" description="Helical" evidence="1">
    <location>
        <begin position="110"/>
        <end position="130"/>
    </location>
</feature>
<accession>A0A9J7N4H9</accession>
<protein>
    <submittedName>
        <fullName evidence="3">Uncharacterized protein LOC118424630 isoform X1</fullName>
    </submittedName>
</protein>
<dbReference type="KEGG" id="bfo:118424630"/>
<feature type="transmembrane region" description="Helical" evidence="1">
    <location>
        <begin position="29"/>
        <end position="49"/>
    </location>
</feature>
<evidence type="ECO:0000313" key="3">
    <source>
        <dbReference type="RefSeq" id="XP_035689176.1"/>
    </source>
</evidence>
<keyword evidence="1" id="KW-0812">Transmembrane</keyword>
<evidence type="ECO:0000313" key="2">
    <source>
        <dbReference type="Proteomes" id="UP000001554"/>
    </source>
</evidence>
<gene>
    <name evidence="3" type="primary">LOC118424630</name>
</gene>
<feature type="transmembrane region" description="Helical" evidence="1">
    <location>
        <begin position="55"/>
        <end position="74"/>
    </location>
</feature>
<feature type="transmembrane region" description="Helical" evidence="1">
    <location>
        <begin position="224"/>
        <end position="245"/>
    </location>
</feature>
<dbReference type="OrthoDB" id="45313at2759"/>
<keyword evidence="1" id="KW-1133">Transmembrane helix</keyword>
<organism evidence="2 3">
    <name type="scientific">Branchiostoma floridae</name>
    <name type="common">Florida lancelet</name>
    <name type="synonym">Amphioxus</name>
    <dbReference type="NCBI Taxonomy" id="7739"/>
    <lineage>
        <taxon>Eukaryota</taxon>
        <taxon>Metazoa</taxon>
        <taxon>Chordata</taxon>
        <taxon>Cephalochordata</taxon>
        <taxon>Leptocardii</taxon>
        <taxon>Amphioxiformes</taxon>
        <taxon>Branchiostomatidae</taxon>
        <taxon>Branchiostoma</taxon>
    </lineage>
</organism>
<keyword evidence="2" id="KW-1185">Reference proteome</keyword>
<reference evidence="2" key="1">
    <citation type="journal article" date="2020" name="Nat. Ecol. Evol.">
        <title>Deeply conserved synteny resolves early events in vertebrate evolution.</title>
        <authorList>
            <person name="Simakov O."/>
            <person name="Marletaz F."/>
            <person name="Yue J.X."/>
            <person name="O'Connell B."/>
            <person name="Jenkins J."/>
            <person name="Brandt A."/>
            <person name="Calef R."/>
            <person name="Tung C.H."/>
            <person name="Huang T.K."/>
            <person name="Schmutz J."/>
            <person name="Satoh N."/>
            <person name="Yu J.K."/>
            <person name="Putnam N.H."/>
            <person name="Green R.E."/>
            <person name="Rokhsar D.S."/>
        </authorList>
    </citation>
    <scope>NUCLEOTIDE SEQUENCE [LARGE SCALE GENOMIC DNA]</scope>
    <source>
        <strain evidence="2">S238N-H82</strain>
    </source>
</reference>
<name>A0A9J7N4H9_BRAFL</name>
<sequence>MTLPINLLQGVVGSLFAEQRVTFNILYRLYIYIYGFAMVNHFRGLWYLIDHLTGVNILSAAVCLGASLLVFVPLRAVNNIAASPFITNVDIPQQPFRVTTRFGVQPAKTWLFVGDVVLTVVLIISLVVLAWRGIWQLLDFTIFPSDQTRSTWTCLGIGYAIFITVVVLESPTSCLVRKIKGFYVGLAVEMVFTFVSGVGSVAVWRGLWLMYDVYVLPDQPVVSYWVTHGVGIVGLFIILAGRSALVTGCGVDGKEDGSGVRLGRYLEQICPKLIQKLISGSASPENVQYEETRL</sequence>
<dbReference type="RefSeq" id="XP_035689176.1">
    <property type="nucleotide sequence ID" value="XM_035833283.1"/>
</dbReference>
<dbReference type="PANTHER" id="PTHR35270">
    <property type="entry name" value="FUSELESS, ISOFORM A"/>
    <property type="match status" value="1"/>
</dbReference>
<feature type="transmembrane region" description="Helical" evidence="1">
    <location>
        <begin position="150"/>
        <end position="169"/>
    </location>
</feature>
<dbReference type="AlphaFoldDB" id="A0A9J7N4H9"/>
<evidence type="ECO:0000256" key="1">
    <source>
        <dbReference type="SAM" id="Phobius"/>
    </source>
</evidence>
<feature type="transmembrane region" description="Helical" evidence="1">
    <location>
        <begin position="181"/>
        <end position="204"/>
    </location>
</feature>
<proteinExistence type="predicted"/>